<dbReference type="GO" id="GO:0005634">
    <property type="term" value="C:nucleus"/>
    <property type="evidence" value="ECO:0007669"/>
    <property type="project" value="UniProtKB-SubCell"/>
</dbReference>
<evidence type="ECO:0000313" key="10">
    <source>
        <dbReference type="EMBL" id="KAK5088964.1"/>
    </source>
</evidence>
<evidence type="ECO:0000313" key="11">
    <source>
        <dbReference type="Proteomes" id="UP001309876"/>
    </source>
</evidence>
<accession>A0AAN7YJR1</accession>
<comment type="subcellular location">
    <subcellularLocation>
        <location evidence="2">Cytoplasm</location>
    </subcellularLocation>
    <subcellularLocation>
        <location evidence="1">Nucleus</location>
    </subcellularLocation>
</comment>
<proteinExistence type="inferred from homology"/>
<dbReference type="GO" id="GO:0005737">
    <property type="term" value="C:cytoplasm"/>
    <property type="evidence" value="ECO:0007669"/>
    <property type="project" value="UniProtKB-SubCell"/>
</dbReference>
<protein>
    <submittedName>
        <fullName evidence="10">Uncharacterized protein</fullName>
    </submittedName>
</protein>
<keyword evidence="5" id="KW-0678">Repressor</keyword>
<dbReference type="EMBL" id="JAVRRJ010000002">
    <property type="protein sequence ID" value="KAK5088964.1"/>
    <property type="molecule type" value="Genomic_DNA"/>
</dbReference>
<dbReference type="InterPro" id="IPR013734">
    <property type="entry name" value="TF_Nrm1/Whi5"/>
</dbReference>
<feature type="region of interest" description="Disordered" evidence="9">
    <location>
        <begin position="248"/>
        <end position="339"/>
    </location>
</feature>
<evidence type="ECO:0000256" key="2">
    <source>
        <dbReference type="ARBA" id="ARBA00004496"/>
    </source>
</evidence>
<evidence type="ECO:0000256" key="5">
    <source>
        <dbReference type="ARBA" id="ARBA00022491"/>
    </source>
</evidence>
<evidence type="ECO:0000256" key="8">
    <source>
        <dbReference type="ARBA" id="ARBA00023242"/>
    </source>
</evidence>
<feature type="compositionally biased region" description="Polar residues" evidence="9">
    <location>
        <begin position="278"/>
        <end position="300"/>
    </location>
</feature>
<feature type="compositionally biased region" description="Polar residues" evidence="9">
    <location>
        <begin position="396"/>
        <end position="410"/>
    </location>
</feature>
<feature type="region of interest" description="Disordered" evidence="9">
    <location>
        <begin position="352"/>
        <end position="441"/>
    </location>
</feature>
<feature type="compositionally biased region" description="Polar residues" evidence="9">
    <location>
        <begin position="75"/>
        <end position="84"/>
    </location>
</feature>
<dbReference type="AlphaFoldDB" id="A0AAN7YJR1"/>
<feature type="compositionally biased region" description="Basic and acidic residues" evidence="9">
    <location>
        <begin position="58"/>
        <end position="73"/>
    </location>
</feature>
<dbReference type="Pfam" id="PF08528">
    <property type="entry name" value="Whi5"/>
    <property type="match status" value="1"/>
</dbReference>
<dbReference type="Proteomes" id="UP001309876">
    <property type="component" value="Unassembled WGS sequence"/>
</dbReference>
<evidence type="ECO:0000256" key="3">
    <source>
        <dbReference type="ARBA" id="ARBA00006922"/>
    </source>
</evidence>
<evidence type="ECO:0000256" key="7">
    <source>
        <dbReference type="ARBA" id="ARBA00023163"/>
    </source>
</evidence>
<keyword evidence="11" id="KW-1185">Reference proteome</keyword>
<organism evidence="10 11">
    <name type="scientific">Lithohypha guttulata</name>
    <dbReference type="NCBI Taxonomy" id="1690604"/>
    <lineage>
        <taxon>Eukaryota</taxon>
        <taxon>Fungi</taxon>
        <taxon>Dikarya</taxon>
        <taxon>Ascomycota</taxon>
        <taxon>Pezizomycotina</taxon>
        <taxon>Eurotiomycetes</taxon>
        <taxon>Chaetothyriomycetidae</taxon>
        <taxon>Chaetothyriales</taxon>
        <taxon>Trichomeriaceae</taxon>
        <taxon>Lithohypha</taxon>
    </lineage>
</organism>
<sequence length="441" mass="48248">MNSPARRVLGDKDKNAHLNIRSPKRDPTSKPDMATIATSRRIIEFTQPSSSPRTGNKRKIEEVEDAERVHEDNTSDSQRTQLLSDSELDDDRHQNNTSVSVARTSYVTAETSFSASQMPLEPHFELPQEEMSQRTLEKLNEVPMPQNNSQAPFLKPALLKEISAGSVGLANFINFDGLPSSQGSEPLQLAEIEEKQQKKVIEETKQKGNDVEQPSDAAARKRMLIQKAAELQTRLQLALYKVQTKQTGQPFSRLKVPQPLRQRSASPPTNWRPMLATPQLSSSTAKEPSSGRTITSINHTQDSRAVHSAEATIAAMRAQATAQTKPPVRDLNSLPMPQLDPALLESFDSQQTELVTEPDSHGSAPQSQHFPSSPPLSRHPSGSNQVELLSGLKAAASNQADVRQQLSSPPVSDAGMEEGNVQRTVSQGEAASGLVQLMSGR</sequence>
<comment type="similarity">
    <text evidence="3">Belongs to the WHI5/NRM1 family.</text>
</comment>
<keyword evidence="7" id="KW-0804">Transcription</keyword>
<name>A0AAN7YJR1_9EURO</name>
<keyword evidence="4" id="KW-0963">Cytoplasm</keyword>
<evidence type="ECO:0000256" key="9">
    <source>
        <dbReference type="SAM" id="MobiDB-lite"/>
    </source>
</evidence>
<reference evidence="10 11" key="1">
    <citation type="submission" date="2023-08" db="EMBL/GenBank/DDBJ databases">
        <title>Black Yeasts Isolated from many extreme environments.</title>
        <authorList>
            <person name="Coleine C."/>
            <person name="Stajich J.E."/>
            <person name="Selbmann L."/>
        </authorList>
    </citation>
    <scope>NUCLEOTIDE SEQUENCE [LARGE SCALE GENOMIC DNA]</scope>
    <source>
        <strain evidence="10 11">CCFEE 5910</strain>
    </source>
</reference>
<evidence type="ECO:0000256" key="4">
    <source>
        <dbReference type="ARBA" id="ARBA00022490"/>
    </source>
</evidence>
<feature type="compositionally biased region" description="Low complexity" evidence="9">
    <location>
        <begin position="309"/>
        <end position="324"/>
    </location>
</feature>
<comment type="caution">
    <text evidence="10">The sequence shown here is derived from an EMBL/GenBank/DDBJ whole genome shotgun (WGS) entry which is preliminary data.</text>
</comment>
<feature type="region of interest" description="Disordered" evidence="9">
    <location>
        <begin position="1"/>
        <end position="99"/>
    </location>
</feature>
<keyword evidence="8" id="KW-0539">Nucleus</keyword>
<evidence type="ECO:0000256" key="1">
    <source>
        <dbReference type="ARBA" id="ARBA00004123"/>
    </source>
</evidence>
<keyword evidence="6" id="KW-0805">Transcription regulation</keyword>
<evidence type="ECO:0000256" key="6">
    <source>
        <dbReference type="ARBA" id="ARBA00023015"/>
    </source>
</evidence>
<gene>
    <name evidence="10" type="ORF">LTR05_003188</name>
</gene>